<name>A0A1I4KSH0_METOL</name>
<sequence length="126" mass="15182">MIFSNYYSKYSNHTYKNVSEFIILCIKTYLNLTYGEICEVTELSSEIHRILKFRKFPIIQLYSYTKYHIIIYADTHLILSLQAQRGQKHDVSFTISCFKQYEAINHIVLLQIEHDLKTYEWLLMKK</sequence>
<organism evidence="1 2">
    <name type="scientific">Methanobrevibacter olleyae</name>
    <dbReference type="NCBI Taxonomy" id="294671"/>
    <lineage>
        <taxon>Archaea</taxon>
        <taxon>Methanobacteriati</taxon>
        <taxon>Methanobacteriota</taxon>
        <taxon>Methanomada group</taxon>
        <taxon>Methanobacteria</taxon>
        <taxon>Methanobacteriales</taxon>
        <taxon>Methanobacteriaceae</taxon>
        <taxon>Methanobrevibacter</taxon>
    </lineage>
</organism>
<evidence type="ECO:0000313" key="2">
    <source>
        <dbReference type="Proteomes" id="UP000183442"/>
    </source>
</evidence>
<protein>
    <submittedName>
        <fullName evidence="1">Uncharacterized protein</fullName>
    </submittedName>
</protein>
<dbReference type="EMBL" id="FOTL01000044">
    <property type="protein sequence ID" value="SFL81556.1"/>
    <property type="molecule type" value="Genomic_DNA"/>
</dbReference>
<dbReference type="AlphaFoldDB" id="A0A1I4KSH0"/>
<dbReference type="Proteomes" id="UP000183442">
    <property type="component" value="Unassembled WGS sequence"/>
</dbReference>
<accession>A0A1I4KSH0</accession>
<proteinExistence type="predicted"/>
<gene>
    <name evidence="1" type="ORF">SAMN02910297_01821</name>
</gene>
<evidence type="ECO:0000313" key="1">
    <source>
        <dbReference type="EMBL" id="SFL81556.1"/>
    </source>
</evidence>
<reference evidence="2" key="1">
    <citation type="submission" date="2016-10" db="EMBL/GenBank/DDBJ databases">
        <authorList>
            <person name="Varghese N."/>
        </authorList>
    </citation>
    <scope>NUCLEOTIDE SEQUENCE [LARGE SCALE GENOMIC DNA]</scope>
    <source>
        <strain evidence="2">DSM 16632</strain>
    </source>
</reference>